<proteinExistence type="inferred from homology"/>
<feature type="transmembrane region" description="Helical" evidence="7">
    <location>
        <begin position="420"/>
        <end position="440"/>
    </location>
</feature>
<dbReference type="EMBL" id="HE978320">
    <property type="protein sequence ID" value="CCK71213.1"/>
    <property type="molecule type" value="Genomic_DNA"/>
</dbReference>
<dbReference type="OrthoDB" id="5376140at2759"/>
<dbReference type="InterPro" id="IPR008010">
    <property type="entry name" value="Tatp1"/>
</dbReference>
<dbReference type="KEGG" id="kng:KNAG_0G01550"/>
<protein>
    <submittedName>
        <fullName evidence="8">Uncharacterized protein</fullName>
    </submittedName>
</protein>
<evidence type="ECO:0000313" key="8">
    <source>
        <dbReference type="EMBL" id="CCK71213.1"/>
    </source>
</evidence>
<dbReference type="PANTHER" id="PTHR13317">
    <property type="entry name" value="TRANSMEMBRANE ANTERIOR POSTERIOR TRANSFORMATION PROTEIN 1 HOMOLOG"/>
    <property type="match status" value="1"/>
</dbReference>
<feature type="region of interest" description="Disordered" evidence="6">
    <location>
        <begin position="1"/>
        <end position="31"/>
    </location>
</feature>
<keyword evidence="3 7" id="KW-0812">Transmembrane</keyword>
<evidence type="ECO:0000256" key="5">
    <source>
        <dbReference type="ARBA" id="ARBA00023136"/>
    </source>
</evidence>
<keyword evidence="5 7" id="KW-0472">Membrane</keyword>
<gene>
    <name evidence="8" type="primary">KNAG0G01550</name>
    <name evidence="8" type="ordered locus">KNAG_0G01550</name>
</gene>
<accession>J7RNQ8</accession>
<comment type="similarity">
    <text evidence="2">Belongs to the TAPT1 family.</text>
</comment>
<reference evidence="8 9" key="1">
    <citation type="journal article" date="2011" name="Proc. Natl. Acad. Sci. U.S.A.">
        <title>Evolutionary erosion of yeast sex chromosomes by mating-type switching accidents.</title>
        <authorList>
            <person name="Gordon J.L."/>
            <person name="Armisen D."/>
            <person name="Proux-Wera E."/>
            <person name="Oheigeartaigh S.S."/>
            <person name="Byrne K.P."/>
            <person name="Wolfe K.H."/>
        </authorList>
    </citation>
    <scope>NUCLEOTIDE SEQUENCE [LARGE SCALE GENOMIC DNA]</scope>
    <source>
        <strain evidence="9">ATCC MYA-139 / BCRC 22969 / CBS 8797 / CCRC 22969 / KCTC 17520 / NBRC 10181 / NCYC 3082</strain>
    </source>
</reference>
<evidence type="ECO:0000256" key="2">
    <source>
        <dbReference type="ARBA" id="ARBA00008803"/>
    </source>
</evidence>
<evidence type="ECO:0000256" key="1">
    <source>
        <dbReference type="ARBA" id="ARBA00004141"/>
    </source>
</evidence>
<dbReference type="Pfam" id="PF05346">
    <property type="entry name" value="DUF747"/>
    <property type="match status" value="1"/>
</dbReference>
<dbReference type="Proteomes" id="UP000006310">
    <property type="component" value="Chromosome 7"/>
</dbReference>
<evidence type="ECO:0000256" key="6">
    <source>
        <dbReference type="SAM" id="MobiDB-lite"/>
    </source>
</evidence>
<dbReference type="GeneID" id="34526937"/>
<dbReference type="eggNOG" id="KOG2490">
    <property type="taxonomic scope" value="Eukaryota"/>
</dbReference>
<feature type="transmembrane region" description="Helical" evidence="7">
    <location>
        <begin position="215"/>
        <end position="236"/>
    </location>
</feature>
<dbReference type="RefSeq" id="XP_022465459.1">
    <property type="nucleotide sequence ID" value="XM_022609022.1"/>
</dbReference>
<reference evidence="9" key="2">
    <citation type="submission" date="2012-08" db="EMBL/GenBank/DDBJ databases">
        <title>Genome sequence of Kazachstania naganishii.</title>
        <authorList>
            <person name="Gordon J.L."/>
            <person name="Armisen D."/>
            <person name="Proux-Wera E."/>
            <person name="OhEigeartaigh S.S."/>
            <person name="Byrne K.P."/>
            <person name="Wolfe K.H."/>
        </authorList>
    </citation>
    <scope>NUCLEOTIDE SEQUENCE [LARGE SCALE GENOMIC DNA]</scope>
    <source>
        <strain evidence="9">ATCC MYA-139 / BCRC 22969 / CBS 8797 / CCRC 22969 / KCTC 17520 / NBRC 10181 / NCYC 3082</strain>
    </source>
</reference>
<dbReference type="HOGENOM" id="CLU_003655_1_1_1"/>
<feature type="transmembrane region" description="Helical" evidence="7">
    <location>
        <begin position="92"/>
        <end position="117"/>
    </location>
</feature>
<feature type="transmembrane region" description="Helical" evidence="7">
    <location>
        <begin position="387"/>
        <end position="408"/>
    </location>
</feature>
<dbReference type="PANTHER" id="PTHR13317:SF4">
    <property type="entry name" value="TRANSMEMBRANE ANTERIOR POSTERIOR TRANSFORMATION PROTEIN 1 HOMOLOG"/>
    <property type="match status" value="1"/>
</dbReference>
<evidence type="ECO:0000256" key="3">
    <source>
        <dbReference type="ARBA" id="ARBA00022692"/>
    </source>
</evidence>
<keyword evidence="9" id="KW-1185">Reference proteome</keyword>
<dbReference type="GO" id="GO:0005789">
    <property type="term" value="C:endoplasmic reticulum membrane"/>
    <property type="evidence" value="ECO:0007669"/>
    <property type="project" value="EnsemblFungi"/>
</dbReference>
<keyword evidence="4 7" id="KW-1133">Transmembrane helix</keyword>
<name>J7RNQ8_HUIN7</name>
<feature type="compositionally biased region" description="Low complexity" evidence="6">
    <location>
        <begin position="11"/>
        <end position="25"/>
    </location>
</feature>
<sequence>MEKVHFQQKGTSQRSRTSSHASSHPSRTKRKRVNRRMRIWWRQVLRSLELSGKYFPEDSSDVSGEGQESQDGNYEMEQLINMVQIPLYLEKYMTYTLLVLLDGFLYYFSVLPIKIIIGYINIYRSRDMSYTWLARTLRERLTLFLILISSIILSKLDTSKVYHRIKRQNSMKLYMLFSVLEIGDTMLSSMGQSLLRVLLFSKKYCWRDSRFKQLILLALTTLYLVSHGYVLIYQAISLNVAVNSYNNALTALLLSMQFAEIKASLFKKFDKEGLFQLTISDMVQRFKVVLLLLIIALRNSSMAMMSSDLSFISIWNRISTLQGNTLSLCLWNPMVSVLGSAVLVDWIKHAYITKFNRIKPQIYDKFFYITYKDHTTSILQYQERLGLPLPSFVVLFLVIVTPALYRVIKCKFVNDNTYQVVSLIQTMACIMTIACSVLLLRVAVHQILVYCSGHASRNPVSLQVTERDYVPGLVSEGSGTMDQSTREIIYGTAEPPPTTSEARAKHDRDSSTALEQVARYKMVSKRIW</sequence>
<feature type="transmembrane region" description="Helical" evidence="7">
    <location>
        <begin position="137"/>
        <end position="153"/>
    </location>
</feature>
<comment type="subcellular location">
    <subcellularLocation>
        <location evidence="1">Membrane</location>
        <topology evidence="1">Multi-pass membrane protein</topology>
    </subcellularLocation>
</comment>
<evidence type="ECO:0000256" key="7">
    <source>
        <dbReference type="SAM" id="Phobius"/>
    </source>
</evidence>
<organism evidence="8 9">
    <name type="scientific">Huiozyma naganishii (strain ATCC MYA-139 / BCRC 22969 / CBS 8797 / KCTC 17520 / NBRC 10181 / NCYC 3082 / Yp74L-3)</name>
    <name type="common">Yeast</name>
    <name type="synonym">Kazachstania naganishii</name>
    <dbReference type="NCBI Taxonomy" id="1071383"/>
    <lineage>
        <taxon>Eukaryota</taxon>
        <taxon>Fungi</taxon>
        <taxon>Dikarya</taxon>
        <taxon>Ascomycota</taxon>
        <taxon>Saccharomycotina</taxon>
        <taxon>Saccharomycetes</taxon>
        <taxon>Saccharomycetales</taxon>
        <taxon>Saccharomycetaceae</taxon>
        <taxon>Huiozyma</taxon>
    </lineage>
</organism>
<evidence type="ECO:0000313" key="9">
    <source>
        <dbReference type="Proteomes" id="UP000006310"/>
    </source>
</evidence>
<evidence type="ECO:0000256" key="4">
    <source>
        <dbReference type="ARBA" id="ARBA00022989"/>
    </source>
</evidence>
<feature type="transmembrane region" description="Helical" evidence="7">
    <location>
        <begin position="286"/>
        <end position="305"/>
    </location>
</feature>
<dbReference type="OMA" id="YHDVRGQ"/>
<dbReference type="AlphaFoldDB" id="J7RNQ8"/>